<dbReference type="Gene3D" id="3.40.50.1100">
    <property type="match status" value="2"/>
</dbReference>
<dbReference type="NCBIfam" id="TIGR02991">
    <property type="entry name" value="ectoine_eutB"/>
    <property type="match status" value="1"/>
</dbReference>
<evidence type="ECO:0000256" key="1">
    <source>
        <dbReference type="ARBA" id="ARBA00001933"/>
    </source>
</evidence>
<accession>A0ABU8IMF0</accession>
<feature type="region of interest" description="Disordered" evidence="4">
    <location>
        <begin position="324"/>
        <end position="346"/>
    </location>
</feature>
<evidence type="ECO:0000259" key="5">
    <source>
        <dbReference type="Pfam" id="PF00291"/>
    </source>
</evidence>
<evidence type="ECO:0000256" key="2">
    <source>
        <dbReference type="ARBA" id="ARBA00022898"/>
    </source>
</evidence>
<keyword evidence="7" id="KW-1185">Reference proteome</keyword>
<dbReference type="PANTHER" id="PTHR48078:SF6">
    <property type="entry name" value="L-THREONINE DEHYDRATASE CATABOLIC TDCB"/>
    <property type="match status" value="1"/>
</dbReference>
<comment type="caution">
    <text evidence="6">The sequence shown here is derived from an EMBL/GenBank/DDBJ whole genome shotgun (WGS) entry which is preliminary data.</text>
</comment>
<feature type="compositionally biased region" description="Basic and acidic residues" evidence="4">
    <location>
        <begin position="327"/>
        <end position="346"/>
    </location>
</feature>
<dbReference type="InterPro" id="IPR001926">
    <property type="entry name" value="TrpB-like_PALP"/>
</dbReference>
<dbReference type="EMBL" id="JACFYJ010000006">
    <property type="protein sequence ID" value="MEI5996770.1"/>
    <property type="molecule type" value="Genomic_DNA"/>
</dbReference>
<dbReference type="Proteomes" id="UP001386437">
    <property type="component" value="Unassembled WGS sequence"/>
</dbReference>
<evidence type="ECO:0000256" key="3">
    <source>
        <dbReference type="ARBA" id="ARBA00023239"/>
    </source>
</evidence>
<dbReference type="InterPro" id="IPR036052">
    <property type="entry name" value="TrpB-like_PALP_sf"/>
</dbReference>
<dbReference type="InterPro" id="IPR014333">
    <property type="entry name" value="Ectoine_EutB"/>
</dbReference>
<evidence type="ECO:0000313" key="6">
    <source>
        <dbReference type="EMBL" id="MEI5996770.1"/>
    </source>
</evidence>
<dbReference type="PANTHER" id="PTHR48078">
    <property type="entry name" value="THREONINE DEHYDRATASE, MITOCHONDRIAL-RELATED"/>
    <property type="match status" value="1"/>
</dbReference>
<dbReference type="RefSeq" id="WP_336597173.1">
    <property type="nucleotide sequence ID" value="NZ_JACFYJ010000006.1"/>
</dbReference>
<protein>
    <submittedName>
        <fullName evidence="6">Hydroxyectoine utilization dehydratase EutB</fullName>
    </submittedName>
</protein>
<dbReference type="InterPro" id="IPR050147">
    <property type="entry name" value="Ser/Thr_Dehydratase"/>
</dbReference>
<dbReference type="PROSITE" id="PS00165">
    <property type="entry name" value="DEHYDRATASE_SER_THR"/>
    <property type="match status" value="1"/>
</dbReference>
<reference evidence="6 7" key="1">
    <citation type="journal article" date="2022" name="Arch. Microbiol.">
        <title>Paraburkholderia bengalensis sp. nov. isolated from roots of Oryza sativa, IR64.</title>
        <authorList>
            <person name="Nag P."/>
            <person name="Mondal N."/>
            <person name="Sarkar J."/>
            <person name="Das S."/>
        </authorList>
    </citation>
    <scope>NUCLEOTIDE SEQUENCE [LARGE SCALE GENOMIC DNA]</scope>
    <source>
        <strain evidence="6 7">IR64_4_BI</strain>
    </source>
</reference>
<dbReference type="CDD" id="cd01562">
    <property type="entry name" value="Thr-dehyd"/>
    <property type="match status" value="1"/>
</dbReference>
<comment type="cofactor">
    <cofactor evidence="1">
        <name>pyridoxal 5'-phosphate</name>
        <dbReference type="ChEBI" id="CHEBI:597326"/>
    </cofactor>
</comment>
<gene>
    <name evidence="6" type="primary">eutB</name>
    <name evidence="6" type="ORF">H3V53_06010</name>
</gene>
<name>A0ABU8IMF0_9BURK</name>
<feature type="domain" description="Tryptophan synthase beta chain-like PALP" evidence="5">
    <location>
        <begin position="19"/>
        <end position="309"/>
    </location>
</feature>
<dbReference type="NCBIfam" id="NF005680">
    <property type="entry name" value="PRK07476.1"/>
    <property type="match status" value="1"/>
</dbReference>
<keyword evidence="2" id="KW-0663">Pyridoxal phosphate</keyword>
<dbReference type="SUPFAM" id="SSF53686">
    <property type="entry name" value="Tryptophan synthase beta subunit-like PLP-dependent enzymes"/>
    <property type="match status" value="1"/>
</dbReference>
<organism evidence="6 7">
    <name type="scientific">Paraburkholderia bengalensis</name>
    <dbReference type="NCBI Taxonomy" id="2747562"/>
    <lineage>
        <taxon>Bacteria</taxon>
        <taxon>Pseudomonadati</taxon>
        <taxon>Pseudomonadota</taxon>
        <taxon>Betaproteobacteria</taxon>
        <taxon>Burkholderiales</taxon>
        <taxon>Burkholderiaceae</taxon>
        <taxon>Paraburkholderia</taxon>
    </lineage>
</organism>
<dbReference type="InterPro" id="IPR000634">
    <property type="entry name" value="Ser/Thr_deHydtase_PyrdxlP-BS"/>
</dbReference>
<evidence type="ECO:0000313" key="7">
    <source>
        <dbReference type="Proteomes" id="UP001386437"/>
    </source>
</evidence>
<dbReference type="Pfam" id="PF00291">
    <property type="entry name" value="PALP"/>
    <property type="match status" value="1"/>
</dbReference>
<keyword evidence="3" id="KW-0456">Lyase</keyword>
<evidence type="ECO:0000256" key="4">
    <source>
        <dbReference type="SAM" id="MobiDB-lite"/>
    </source>
</evidence>
<sequence>MSDLSLADFFRARLRIRGRVLRTPLVESPVLSALAGTPVYLKLETVQPTGSFKLRGATNALARLAEAGCRRVVTASTGNHGRAVAHAARALGIEAAVCMSSLVPPNKIEAVRALGAQVHIAGKSQDDAQREAQRLVRDEGYAYVPPFDHPDVIAGQATIGLEIVEDLPDVEHVVVPLSGGGLFAGVALAVKRSAPAARLTGVTMERGAAMHASLAAGKPVLVDEVETLADSLGGGIGLDNGYTFSLTRELIDSVVLLDEASIARGIVHAYESERLVLEGAAAVGIAALLAGHLGDASAARGPIVLIVTGANIDMNQHRRIVGAAGEAKPETIPEAELETKREGANA</sequence>
<proteinExistence type="predicted"/>